<proteinExistence type="predicted"/>
<sequence length="128" mass="12864">MKLTEVSPEAIDESVAMTAEPSKSSADPSVACPAVIDAVAVKLVFDASKVFATTVPPIAVATSEVGALGATVSMTSALFAPREPLAPGDASVSTASLPDASRMVPPLRASAALDCWSKSVDAFPATTT</sequence>
<dbReference type="AlphaFoldDB" id="A0A6J6L0H8"/>
<accession>A0A6J6L0H8</accession>
<reference evidence="1" key="1">
    <citation type="submission" date="2020-05" db="EMBL/GenBank/DDBJ databases">
        <authorList>
            <person name="Chiriac C."/>
            <person name="Salcher M."/>
            <person name="Ghai R."/>
            <person name="Kavagutti S V."/>
        </authorList>
    </citation>
    <scope>NUCLEOTIDE SEQUENCE</scope>
</reference>
<name>A0A6J6L0H8_9ZZZZ</name>
<protein>
    <submittedName>
        <fullName evidence="1">Unannotated protein</fullName>
    </submittedName>
</protein>
<dbReference type="EMBL" id="CAEZWB010000142">
    <property type="protein sequence ID" value="CAB4654084.1"/>
    <property type="molecule type" value="Genomic_DNA"/>
</dbReference>
<gene>
    <name evidence="1" type="ORF">UFOPK2166_00995</name>
</gene>
<organism evidence="1">
    <name type="scientific">freshwater metagenome</name>
    <dbReference type="NCBI Taxonomy" id="449393"/>
    <lineage>
        <taxon>unclassified sequences</taxon>
        <taxon>metagenomes</taxon>
        <taxon>ecological metagenomes</taxon>
    </lineage>
</organism>
<evidence type="ECO:0000313" key="1">
    <source>
        <dbReference type="EMBL" id="CAB4654084.1"/>
    </source>
</evidence>